<feature type="region of interest" description="Disordered" evidence="1">
    <location>
        <begin position="60"/>
        <end position="130"/>
    </location>
</feature>
<sequence>MTAPSGLVASALPLVGRHWLCGALSTATPDRWGLPLWAAGKPGLRRDSPSLPAGLSLRTAAASDGPAWPPVSTREQINDGRRNASDGKALTTEGSKLPRYEEEQHAIRGSQYAVVPGPGNRTEPERSSIL</sequence>
<dbReference type="Proteomes" id="UP000054321">
    <property type="component" value="Unassembled WGS sequence"/>
</dbReference>
<evidence type="ECO:0000313" key="2">
    <source>
        <dbReference type="EMBL" id="KIN04289.1"/>
    </source>
</evidence>
<proteinExistence type="predicted"/>
<dbReference type="AlphaFoldDB" id="A0A0C3CZ40"/>
<reference evidence="3" key="2">
    <citation type="submission" date="2015-01" db="EMBL/GenBank/DDBJ databases">
        <title>Evolutionary Origins and Diversification of the Mycorrhizal Mutualists.</title>
        <authorList>
            <consortium name="DOE Joint Genome Institute"/>
            <consortium name="Mycorrhizal Genomics Consortium"/>
            <person name="Kohler A."/>
            <person name="Kuo A."/>
            <person name="Nagy L.G."/>
            <person name="Floudas D."/>
            <person name="Copeland A."/>
            <person name="Barry K.W."/>
            <person name="Cichocki N."/>
            <person name="Veneault-Fourrey C."/>
            <person name="LaButti K."/>
            <person name="Lindquist E.A."/>
            <person name="Lipzen A."/>
            <person name="Lundell T."/>
            <person name="Morin E."/>
            <person name="Murat C."/>
            <person name="Riley R."/>
            <person name="Ohm R."/>
            <person name="Sun H."/>
            <person name="Tunlid A."/>
            <person name="Henrissat B."/>
            <person name="Grigoriev I.V."/>
            <person name="Hibbett D.S."/>
            <person name="Martin F."/>
        </authorList>
    </citation>
    <scope>NUCLEOTIDE SEQUENCE [LARGE SCALE GENOMIC DNA]</scope>
    <source>
        <strain evidence="3">Zn</strain>
    </source>
</reference>
<accession>A0A0C3CZ40</accession>
<organism evidence="2 3">
    <name type="scientific">Oidiodendron maius (strain Zn)</name>
    <dbReference type="NCBI Taxonomy" id="913774"/>
    <lineage>
        <taxon>Eukaryota</taxon>
        <taxon>Fungi</taxon>
        <taxon>Dikarya</taxon>
        <taxon>Ascomycota</taxon>
        <taxon>Pezizomycotina</taxon>
        <taxon>Leotiomycetes</taxon>
        <taxon>Leotiomycetes incertae sedis</taxon>
        <taxon>Myxotrichaceae</taxon>
        <taxon>Oidiodendron</taxon>
    </lineage>
</organism>
<dbReference type="EMBL" id="KN832873">
    <property type="protein sequence ID" value="KIN04289.1"/>
    <property type="molecule type" value="Genomic_DNA"/>
</dbReference>
<feature type="compositionally biased region" description="Basic and acidic residues" evidence="1">
    <location>
        <begin position="96"/>
        <end position="106"/>
    </location>
</feature>
<evidence type="ECO:0000313" key="3">
    <source>
        <dbReference type="Proteomes" id="UP000054321"/>
    </source>
</evidence>
<dbReference type="HOGENOM" id="CLU_1938768_0_0_1"/>
<evidence type="ECO:0000256" key="1">
    <source>
        <dbReference type="SAM" id="MobiDB-lite"/>
    </source>
</evidence>
<keyword evidence="3" id="KW-1185">Reference proteome</keyword>
<name>A0A0C3CZ40_OIDMZ</name>
<dbReference type="InParanoid" id="A0A0C3CZ40"/>
<reference evidence="2 3" key="1">
    <citation type="submission" date="2014-04" db="EMBL/GenBank/DDBJ databases">
        <authorList>
            <consortium name="DOE Joint Genome Institute"/>
            <person name="Kuo A."/>
            <person name="Martino E."/>
            <person name="Perotto S."/>
            <person name="Kohler A."/>
            <person name="Nagy L.G."/>
            <person name="Floudas D."/>
            <person name="Copeland A."/>
            <person name="Barry K.W."/>
            <person name="Cichocki N."/>
            <person name="Veneault-Fourrey C."/>
            <person name="LaButti K."/>
            <person name="Lindquist E.A."/>
            <person name="Lipzen A."/>
            <person name="Lundell T."/>
            <person name="Morin E."/>
            <person name="Murat C."/>
            <person name="Sun H."/>
            <person name="Tunlid A."/>
            <person name="Henrissat B."/>
            <person name="Grigoriev I.V."/>
            <person name="Hibbett D.S."/>
            <person name="Martin F."/>
            <person name="Nordberg H.P."/>
            <person name="Cantor M.N."/>
            <person name="Hua S.X."/>
        </authorList>
    </citation>
    <scope>NUCLEOTIDE SEQUENCE [LARGE SCALE GENOMIC DNA]</scope>
    <source>
        <strain evidence="2 3">Zn</strain>
    </source>
</reference>
<feature type="compositionally biased region" description="Basic and acidic residues" evidence="1">
    <location>
        <begin position="76"/>
        <end position="85"/>
    </location>
</feature>
<gene>
    <name evidence="2" type="ORF">OIDMADRAFT_26903</name>
</gene>
<protein>
    <submittedName>
        <fullName evidence="2">Uncharacterized protein</fullName>
    </submittedName>
</protein>